<dbReference type="RefSeq" id="WP_133287833.1">
    <property type="nucleotide sequence ID" value="NZ_SMSJ01000005.1"/>
</dbReference>
<feature type="domain" description="Methyltransferase FkbM" evidence="1">
    <location>
        <begin position="51"/>
        <end position="192"/>
    </location>
</feature>
<organism evidence="2 3">
    <name type="scientific">Dankookia rubra</name>
    <dbReference type="NCBI Taxonomy" id="1442381"/>
    <lineage>
        <taxon>Bacteria</taxon>
        <taxon>Pseudomonadati</taxon>
        <taxon>Pseudomonadota</taxon>
        <taxon>Alphaproteobacteria</taxon>
        <taxon>Acetobacterales</taxon>
        <taxon>Roseomonadaceae</taxon>
        <taxon>Dankookia</taxon>
    </lineage>
</organism>
<dbReference type="GO" id="GO:0032259">
    <property type="term" value="P:methylation"/>
    <property type="evidence" value="ECO:0007669"/>
    <property type="project" value="UniProtKB-KW"/>
</dbReference>
<dbReference type="GO" id="GO:0008168">
    <property type="term" value="F:methyltransferase activity"/>
    <property type="evidence" value="ECO:0007669"/>
    <property type="project" value="UniProtKB-KW"/>
</dbReference>
<dbReference type="Pfam" id="PF05050">
    <property type="entry name" value="Methyltransf_21"/>
    <property type="match status" value="1"/>
</dbReference>
<keyword evidence="2" id="KW-0808">Transferase</keyword>
<sequence length="266" mass="27661">MAARGLRNPARGVTTAQAIGRSLRTYHAPGRAARLDGFHRRFLTPGELAFDIGAHVGDRAASFRRLGARVVAVEPQPRLARLLRLLYGRDAGMARVAALVGAAPGEAVLRLNTANPTVATASPDFIAAADGAPGWEGQRWDAEITLPVTTLDALAATHGRPALIKLDVEGYEAAALAGLSFAPRTLSFEFTTIQRGVAFACLDRLSGLGYRAFNACLGESMAFAHPAPLDAAGMAAWIAGLPAAANSGDVYACAEPARITPAAPPS</sequence>
<comment type="caution">
    <text evidence="2">The sequence shown here is derived from an EMBL/GenBank/DDBJ whole genome shotgun (WGS) entry which is preliminary data.</text>
</comment>
<accession>A0A4R5QK23</accession>
<dbReference type="OrthoDB" id="5679686at2"/>
<dbReference type="EMBL" id="SMSJ01000005">
    <property type="protein sequence ID" value="TDH63536.1"/>
    <property type="molecule type" value="Genomic_DNA"/>
</dbReference>
<dbReference type="NCBIfam" id="TIGR01444">
    <property type="entry name" value="fkbM_fam"/>
    <property type="match status" value="1"/>
</dbReference>
<evidence type="ECO:0000259" key="1">
    <source>
        <dbReference type="Pfam" id="PF05050"/>
    </source>
</evidence>
<keyword evidence="2" id="KW-0489">Methyltransferase</keyword>
<evidence type="ECO:0000313" key="3">
    <source>
        <dbReference type="Proteomes" id="UP000295096"/>
    </source>
</evidence>
<name>A0A4R5QK23_9PROT</name>
<reference evidence="2 3" key="1">
    <citation type="journal article" date="2016" name="J. Microbiol.">
        <title>Dankookia rubra gen. nov., sp. nov., an alphaproteobacterium isolated from sediment of a shallow stream.</title>
        <authorList>
            <person name="Kim W.H."/>
            <person name="Kim D.H."/>
            <person name="Kang K."/>
            <person name="Ahn T.Y."/>
        </authorList>
    </citation>
    <scope>NUCLEOTIDE SEQUENCE [LARGE SCALE GENOMIC DNA]</scope>
    <source>
        <strain evidence="2 3">JCM30602</strain>
    </source>
</reference>
<gene>
    <name evidence="2" type="ORF">E2C06_06830</name>
</gene>
<dbReference type="Proteomes" id="UP000295096">
    <property type="component" value="Unassembled WGS sequence"/>
</dbReference>
<dbReference type="SUPFAM" id="SSF53335">
    <property type="entry name" value="S-adenosyl-L-methionine-dependent methyltransferases"/>
    <property type="match status" value="1"/>
</dbReference>
<keyword evidence="3" id="KW-1185">Reference proteome</keyword>
<proteinExistence type="predicted"/>
<evidence type="ECO:0000313" key="2">
    <source>
        <dbReference type="EMBL" id="TDH63536.1"/>
    </source>
</evidence>
<dbReference type="AlphaFoldDB" id="A0A4R5QK23"/>
<protein>
    <submittedName>
        <fullName evidence="2">FkbM family methyltransferase</fullName>
    </submittedName>
</protein>
<dbReference type="InterPro" id="IPR029063">
    <property type="entry name" value="SAM-dependent_MTases_sf"/>
</dbReference>
<dbReference type="InterPro" id="IPR052514">
    <property type="entry name" value="SAM-dependent_MTase"/>
</dbReference>
<dbReference type="InterPro" id="IPR006342">
    <property type="entry name" value="FkbM_mtfrase"/>
</dbReference>
<dbReference type="PANTHER" id="PTHR34203">
    <property type="entry name" value="METHYLTRANSFERASE, FKBM FAMILY PROTEIN"/>
    <property type="match status" value="1"/>
</dbReference>
<dbReference type="Gene3D" id="3.40.50.150">
    <property type="entry name" value="Vaccinia Virus protein VP39"/>
    <property type="match status" value="1"/>
</dbReference>
<dbReference type="PANTHER" id="PTHR34203:SF15">
    <property type="entry name" value="SLL1173 PROTEIN"/>
    <property type="match status" value="1"/>
</dbReference>